<gene>
    <name evidence="3" type="ORF">BEN51_10205</name>
</gene>
<dbReference type="RefSeq" id="WP_119865977.1">
    <property type="nucleotide sequence ID" value="NZ_CP016786.1"/>
</dbReference>
<reference evidence="3 4" key="1">
    <citation type="submission" date="2016-08" db="EMBL/GenBank/DDBJ databases">
        <title>Complete Genome Sequence Of The Indigo Reducing Clostridium isatidis DSM15098.</title>
        <authorList>
            <person name="Little G.T."/>
            <person name="Minton N.P."/>
        </authorList>
    </citation>
    <scope>NUCLEOTIDE SEQUENCE [LARGE SCALE GENOMIC DNA]</scope>
    <source>
        <strain evidence="3 4">DSM 15098</strain>
    </source>
</reference>
<dbReference type="AlphaFoldDB" id="A0A343JE84"/>
<dbReference type="InterPro" id="IPR048574">
    <property type="entry name" value="RUBY_RBDX"/>
</dbReference>
<evidence type="ECO:0000313" key="3">
    <source>
        <dbReference type="EMBL" id="ASW43842.1"/>
    </source>
</evidence>
<organism evidence="3 4">
    <name type="scientific">Clostridium isatidis</name>
    <dbReference type="NCBI Taxonomy" id="182773"/>
    <lineage>
        <taxon>Bacteria</taxon>
        <taxon>Bacillati</taxon>
        <taxon>Bacillota</taxon>
        <taxon>Clostridia</taxon>
        <taxon>Eubacteriales</taxon>
        <taxon>Clostridiaceae</taxon>
        <taxon>Clostridium</taxon>
    </lineage>
</organism>
<evidence type="ECO:0000256" key="1">
    <source>
        <dbReference type="ARBA" id="ARBA00001965"/>
    </source>
</evidence>
<protein>
    <submittedName>
        <fullName evidence="3">Rubredoxin</fullName>
    </submittedName>
</protein>
<feature type="domain" description="Rubredoxin-like" evidence="2">
    <location>
        <begin position="2"/>
        <end position="36"/>
    </location>
</feature>
<dbReference type="KEGG" id="cia:BEN51_10205"/>
<dbReference type="EMBL" id="CP016786">
    <property type="protein sequence ID" value="ASW43842.1"/>
    <property type="molecule type" value="Genomic_DNA"/>
</dbReference>
<dbReference type="PROSITE" id="PS50903">
    <property type="entry name" value="RUBREDOXIN_LIKE"/>
    <property type="match status" value="1"/>
</dbReference>
<comment type="cofactor">
    <cofactor evidence="1">
        <name>Fe(3+)</name>
        <dbReference type="ChEBI" id="CHEBI:29034"/>
    </cofactor>
</comment>
<evidence type="ECO:0000313" key="4">
    <source>
        <dbReference type="Proteomes" id="UP000264883"/>
    </source>
</evidence>
<dbReference type="Proteomes" id="UP000264883">
    <property type="component" value="Chromosome"/>
</dbReference>
<name>A0A343JE84_9CLOT</name>
<dbReference type="SUPFAM" id="SSF57802">
    <property type="entry name" value="Rubredoxin-like"/>
    <property type="match status" value="1"/>
</dbReference>
<dbReference type="Pfam" id="PF21349">
    <property type="entry name" value="RUBY_RBDX"/>
    <property type="match status" value="1"/>
</dbReference>
<accession>A0A343JE84</accession>
<dbReference type="Gene3D" id="2.20.28.10">
    <property type="match status" value="1"/>
</dbReference>
<keyword evidence="4" id="KW-1185">Reference proteome</keyword>
<dbReference type="OrthoDB" id="9799749at2"/>
<dbReference type="InterPro" id="IPR024934">
    <property type="entry name" value="Rubredoxin-like_dom"/>
</dbReference>
<dbReference type="GO" id="GO:0005506">
    <property type="term" value="F:iron ion binding"/>
    <property type="evidence" value="ECO:0007669"/>
    <property type="project" value="InterPro"/>
</dbReference>
<evidence type="ECO:0000259" key="2">
    <source>
        <dbReference type="PROSITE" id="PS50903"/>
    </source>
</evidence>
<sequence length="111" mass="12530">MKKLFKCTVCGFVWEGTEAPEKCPKCLVPKDKFVELSKEEADKIYSSTPTNDIHIEIIHLATKIAQLCDEGIKMELDAKCVTSFEQTKNEAWTIKQRAKAEIAGHVSNGKW</sequence>
<dbReference type="CDD" id="cd00729">
    <property type="entry name" value="rubredoxin_SM"/>
    <property type="match status" value="1"/>
</dbReference>
<proteinExistence type="predicted"/>